<feature type="region of interest" description="Disordered" evidence="1">
    <location>
        <begin position="1"/>
        <end position="25"/>
    </location>
</feature>
<reference evidence="2 3" key="1">
    <citation type="submission" date="2016-11" db="EMBL/GenBank/DDBJ databases">
        <title>The macronuclear genome of Stentor coeruleus: a giant cell with tiny introns.</title>
        <authorList>
            <person name="Slabodnick M."/>
            <person name="Ruby J.G."/>
            <person name="Reiff S.B."/>
            <person name="Swart E.C."/>
            <person name="Gosai S."/>
            <person name="Prabakaran S."/>
            <person name="Witkowska E."/>
            <person name="Larue G.E."/>
            <person name="Fisher S."/>
            <person name="Freeman R.M."/>
            <person name="Gunawardena J."/>
            <person name="Chu W."/>
            <person name="Stover N.A."/>
            <person name="Gregory B.D."/>
            <person name="Nowacki M."/>
            <person name="Derisi J."/>
            <person name="Roy S.W."/>
            <person name="Marshall W.F."/>
            <person name="Sood P."/>
        </authorList>
    </citation>
    <scope>NUCLEOTIDE SEQUENCE [LARGE SCALE GENOMIC DNA]</scope>
    <source>
        <strain evidence="2">WM001</strain>
    </source>
</reference>
<evidence type="ECO:0000313" key="3">
    <source>
        <dbReference type="Proteomes" id="UP000187209"/>
    </source>
</evidence>
<dbReference type="AlphaFoldDB" id="A0A1R2BNS2"/>
<comment type="caution">
    <text evidence="2">The sequence shown here is derived from an EMBL/GenBank/DDBJ whole genome shotgun (WGS) entry which is preliminary data.</text>
</comment>
<evidence type="ECO:0000313" key="2">
    <source>
        <dbReference type="EMBL" id="OMJ78422.1"/>
    </source>
</evidence>
<dbReference type="EMBL" id="MPUH01000523">
    <property type="protein sequence ID" value="OMJ78422.1"/>
    <property type="molecule type" value="Genomic_DNA"/>
</dbReference>
<name>A0A1R2BNS2_9CILI</name>
<proteinExistence type="predicted"/>
<feature type="compositionally biased region" description="Polar residues" evidence="1">
    <location>
        <begin position="7"/>
        <end position="17"/>
    </location>
</feature>
<evidence type="ECO:0000256" key="1">
    <source>
        <dbReference type="SAM" id="MobiDB-lite"/>
    </source>
</evidence>
<gene>
    <name evidence="2" type="ORF">SteCoe_21797</name>
</gene>
<organism evidence="2 3">
    <name type="scientific">Stentor coeruleus</name>
    <dbReference type="NCBI Taxonomy" id="5963"/>
    <lineage>
        <taxon>Eukaryota</taxon>
        <taxon>Sar</taxon>
        <taxon>Alveolata</taxon>
        <taxon>Ciliophora</taxon>
        <taxon>Postciliodesmatophora</taxon>
        <taxon>Heterotrichea</taxon>
        <taxon>Heterotrichida</taxon>
        <taxon>Stentoridae</taxon>
        <taxon>Stentor</taxon>
    </lineage>
</organism>
<accession>A0A1R2BNS2</accession>
<keyword evidence="3" id="KW-1185">Reference proteome</keyword>
<dbReference type="Proteomes" id="UP000187209">
    <property type="component" value="Unassembled WGS sequence"/>
</dbReference>
<protein>
    <submittedName>
        <fullName evidence="2">Uncharacterized protein</fullName>
    </submittedName>
</protein>
<sequence>MLRDYRNSFTSTPTKQYIKNPPYKPNTISPAYDSPIRASIYSTPPSAHNTSLMVSAMRDSHFVLGEHSPSHRTVSQDTYSIKKPTEVSIINPQAKMTSVSLGTNKNIWQTSNKLSGNFYLVEKADSPYKGSSVVMGYDSKKTVTTSQELYKSHPGVNTNSLDPFVSEDIKKRHFSFGNSGIKYQPINKVYGKVQGTRQKLDDKALGYLKNVHYSFGNDEIPMMSTTMSEFTRKQTPKSEMVNELKTHSIVLGNFQNKWLTSKSVDARKTFS</sequence>